<proteinExistence type="predicted"/>
<dbReference type="GeneTree" id="ENSGT00900000141362"/>
<dbReference type="InterPro" id="IPR039809">
    <property type="entry name" value="Chemokine_b/g/d"/>
</dbReference>
<dbReference type="GO" id="GO:0072679">
    <property type="term" value="P:thymocyte migration"/>
    <property type="evidence" value="ECO:0007669"/>
    <property type="project" value="Ensembl"/>
</dbReference>
<reference evidence="4" key="3">
    <citation type="submission" date="2025-09" db="UniProtKB">
        <authorList>
            <consortium name="Ensembl"/>
        </authorList>
    </citation>
    <scope>IDENTIFICATION</scope>
</reference>
<dbReference type="Pfam" id="PF00048">
    <property type="entry name" value="IL8"/>
    <property type="match status" value="1"/>
</dbReference>
<feature type="domain" description="Chemokine interleukin-8-like" evidence="3">
    <location>
        <begin position="24"/>
        <end position="86"/>
    </location>
</feature>
<dbReference type="SUPFAM" id="SSF54117">
    <property type="entry name" value="Interleukin 8-like chemokines"/>
    <property type="match status" value="1"/>
</dbReference>
<dbReference type="Gene3D" id="2.40.50.40">
    <property type="match status" value="1"/>
</dbReference>
<dbReference type="OMA" id="GRVFCTD"/>
<dbReference type="PANTHER" id="PTHR12015:SF186">
    <property type="entry name" value="C-C MOTIF CHEMOKINE 21-LIKE-RELATED"/>
    <property type="match status" value="1"/>
</dbReference>
<dbReference type="GO" id="GO:0097535">
    <property type="term" value="P:lymphoid lineage cell migration into thymus"/>
    <property type="evidence" value="ECO:0007669"/>
    <property type="project" value="Ensembl"/>
</dbReference>
<evidence type="ECO:0000259" key="3">
    <source>
        <dbReference type="SMART" id="SM00199"/>
    </source>
</evidence>
<name>A0A669DAA8_ORENI</name>
<sequence length="112" mass="13012">MRFNTLFFLLILSCVCLALAQVSYDNCCLKYVRTMSHGAQKHAVKYRHQKTDGGCNIPAVIFTMRKGRIFCTDPNDKWVKDLMKAIDERQEKLSDTVITKTIWRPEDLLAHF</sequence>
<accession>A0A669DAA8</accession>
<dbReference type="GO" id="GO:0005615">
    <property type="term" value="C:extracellular space"/>
    <property type="evidence" value="ECO:0007669"/>
    <property type="project" value="UniProtKB-KW"/>
</dbReference>
<dbReference type="InParanoid" id="A0A669DAA8"/>
<feature type="chain" id="PRO_5025563730" evidence="2">
    <location>
        <begin position="21"/>
        <end position="112"/>
    </location>
</feature>
<keyword evidence="2" id="KW-0732">Signal</keyword>
<feature type="signal peptide" evidence="2">
    <location>
        <begin position="1"/>
        <end position="20"/>
    </location>
</feature>
<gene>
    <name evidence="4" type="primary">ccl25a</name>
</gene>
<dbReference type="FunCoup" id="A0A669DAA8">
    <property type="interactions" value="916"/>
</dbReference>
<dbReference type="CDD" id="cd00169">
    <property type="entry name" value="Chemokine"/>
    <property type="match status" value="1"/>
</dbReference>
<dbReference type="SMART" id="SM00199">
    <property type="entry name" value="SCY"/>
    <property type="match status" value="1"/>
</dbReference>
<organism evidence="4 5">
    <name type="scientific">Oreochromis niloticus</name>
    <name type="common">Nile tilapia</name>
    <name type="synonym">Tilapia nilotica</name>
    <dbReference type="NCBI Taxonomy" id="8128"/>
    <lineage>
        <taxon>Eukaryota</taxon>
        <taxon>Metazoa</taxon>
        <taxon>Chordata</taxon>
        <taxon>Craniata</taxon>
        <taxon>Vertebrata</taxon>
        <taxon>Euteleostomi</taxon>
        <taxon>Actinopterygii</taxon>
        <taxon>Neopterygii</taxon>
        <taxon>Teleostei</taxon>
        <taxon>Neoteleostei</taxon>
        <taxon>Acanthomorphata</taxon>
        <taxon>Ovalentaria</taxon>
        <taxon>Cichlomorphae</taxon>
        <taxon>Cichliformes</taxon>
        <taxon>Cichlidae</taxon>
        <taxon>African cichlids</taxon>
        <taxon>Pseudocrenilabrinae</taxon>
        <taxon>Oreochromini</taxon>
        <taxon>Oreochromis</taxon>
    </lineage>
</organism>
<dbReference type="Proteomes" id="UP000005207">
    <property type="component" value="Linkage group LG18"/>
</dbReference>
<keyword evidence="1" id="KW-0202">Cytokine</keyword>
<protein>
    <submittedName>
        <fullName evidence="4">Chemokine (C-C motif) ligand 25a</fullName>
    </submittedName>
</protein>
<evidence type="ECO:0000313" key="4">
    <source>
        <dbReference type="Ensembl" id="ENSONIP00000057538.1"/>
    </source>
</evidence>
<dbReference type="PANTHER" id="PTHR12015">
    <property type="entry name" value="SMALL INDUCIBLE CYTOKINE A"/>
    <property type="match status" value="1"/>
</dbReference>
<evidence type="ECO:0000256" key="2">
    <source>
        <dbReference type="SAM" id="SignalP"/>
    </source>
</evidence>
<dbReference type="InterPro" id="IPR036048">
    <property type="entry name" value="Interleukin_8-like_sf"/>
</dbReference>
<dbReference type="GO" id="GO:0048538">
    <property type="term" value="P:thymus development"/>
    <property type="evidence" value="ECO:0007669"/>
    <property type="project" value="Ensembl"/>
</dbReference>
<dbReference type="GO" id="GO:0006955">
    <property type="term" value="P:immune response"/>
    <property type="evidence" value="ECO:0007669"/>
    <property type="project" value="InterPro"/>
</dbReference>
<reference evidence="4" key="2">
    <citation type="submission" date="2025-08" db="UniProtKB">
        <authorList>
            <consortium name="Ensembl"/>
        </authorList>
    </citation>
    <scope>IDENTIFICATION</scope>
</reference>
<dbReference type="GO" id="GO:0008009">
    <property type="term" value="F:chemokine activity"/>
    <property type="evidence" value="ECO:0007669"/>
    <property type="project" value="InterPro"/>
</dbReference>
<dbReference type="Ensembl" id="ENSONIT00000074042.1">
    <property type="protein sequence ID" value="ENSONIP00000057538.1"/>
    <property type="gene ID" value="ENSONIG00000032552.1"/>
</dbReference>
<evidence type="ECO:0000313" key="5">
    <source>
        <dbReference type="Proteomes" id="UP000005207"/>
    </source>
</evidence>
<keyword evidence="5" id="KW-1185">Reference proteome</keyword>
<dbReference type="AlphaFoldDB" id="A0A669DAA8"/>
<dbReference type="InterPro" id="IPR001811">
    <property type="entry name" value="Chemokine_IL8-like_dom"/>
</dbReference>
<reference evidence="5" key="1">
    <citation type="submission" date="2012-01" db="EMBL/GenBank/DDBJ databases">
        <title>The Genome Sequence of Oreochromis niloticus (Nile Tilapia).</title>
        <authorList>
            <consortium name="Broad Institute Genome Assembly Team"/>
            <consortium name="Broad Institute Sequencing Platform"/>
            <person name="Di Palma F."/>
            <person name="Johnson J."/>
            <person name="Lander E.S."/>
            <person name="Lindblad-Toh K."/>
        </authorList>
    </citation>
    <scope>NUCLEOTIDE SEQUENCE [LARGE SCALE GENOMIC DNA]</scope>
</reference>
<evidence type="ECO:0000256" key="1">
    <source>
        <dbReference type="ARBA" id="ARBA00022514"/>
    </source>
</evidence>